<evidence type="ECO:0000313" key="2">
    <source>
        <dbReference type="EMBL" id="PKI51260.1"/>
    </source>
</evidence>
<reference evidence="2 3" key="1">
    <citation type="submission" date="2017-11" db="EMBL/GenBank/DDBJ databases">
        <title>De-novo sequencing of pomegranate (Punica granatum L.) genome.</title>
        <authorList>
            <person name="Akparov Z."/>
            <person name="Amiraslanov A."/>
            <person name="Hajiyeva S."/>
            <person name="Abbasov M."/>
            <person name="Kaur K."/>
            <person name="Hamwieh A."/>
            <person name="Solovyev V."/>
            <person name="Salamov A."/>
            <person name="Braich B."/>
            <person name="Kosarev P."/>
            <person name="Mahmoud A."/>
            <person name="Hajiyev E."/>
            <person name="Babayeva S."/>
            <person name="Izzatullayeva V."/>
            <person name="Mammadov A."/>
            <person name="Mammadov A."/>
            <person name="Sharifova S."/>
            <person name="Ojaghi J."/>
            <person name="Eynullazada K."/>
            <person name="Bayramov B."/>
            <person name="Abdulazimova A."/>
            <person name="Shahmuradov I."/>
        </authorList>
    </citation>
    <scope>NUCLEOTIDE SEQUENCE [LARGE SCALE GENOMIC DNA]</scope>
    <source>
        <strain evidence="3">cv. AG2017</strain>
        <tissue evidence="2">Leaf</tissue>
    </source>
</reference>
<name>A0A2I0J5R1_PUNGR</name>
<dbReference type="EMBL" id="PGOL01002029">
    <property type="protein sequence ID" value="PKI51260.1"/>
    <property type="molecule type" value="Genomic_DNA"/>
</dbReference>
<comment type="caution">
    <text evidence="2">The sequence shown here is derived from an EMBL/GenBank/DDBJ whole genome shotgun (WGS) entry which is preliminary data.</text>
</comment>
<feature type="domain" description="Retroviral polymerase SH3-like" evidence="1">
    <location>
        <begin position="57"/>
        <end position="117"/>
    </location>
</feature>
<sequence length="170" mass="19222">MGGVYYLRWVVAPVTSFKAVNENEDELWHRHIGHPSQRVKFEGISLLLEKSNRVFGCLCYAHNRPSVKDKFDERARKCIFVEYPHGKTGCASIQLINTGNIFPQDVYSYENIFPFSDDPAQPFNAAESNGNPFQGENFGSVQLASLVHEESVALDPQHELSGFTYVNSYT</sequence>
<dbReference type="InterPro" id="IPR057670">
    <property type="entry name" value="SH3_retrovirus"/>
</dbReference>
<dbReference type="AlphaFoldDB" id="A0A2I0J5R1"/>
<evidence type="ECO:0000313" key="3">
    <source>
        <dbReference type="Proteomes" id="UP000233551"/>
    </source>
</evidence>
<keyword evidence="3" id="KW-1185">Reference proteome</keyword>
<protein>
    <recommendedName>
        <fullName evidence="1">Retroviral polymerase SH3-like domain-containing protein</fullName>
    </recommendedName>
</protein>
<accession>A0A2I0J5R1</accession>
<proteinExistence type="predicted"/>
<gene>
    <name evidence="2" type="ORF">CRG98_028355</name>
</gene>
<dbReference type="Proteomes" id="UP000233551">
    <property type="component" value="Unassembled WGS sequence"/>
</dbReference>
<dbReference type="STRING" id="22663.A0A2I0J5R1"/>
<evidence type="ECO:0000259" key="1">
    <source>
        <dbReference type="Pfam" id="PF25597"/>
    </source>
</evidence>
<dbReference type="Pfam" id="PF25597">
    <property type="entry name" value="SH3_retrovirus"/>
    <property type="match status" value="1"/>
</dbReference>
<organism evidence="2 3">
    <name type="scientific">Punica granatum</name>
    <name type="common">Pomegranate</name>
    <dbReference type="NCBI Taxonomy" id="22663"/>
    <lineage>
        <taxon>Eukaryota</taxon>
        <taxon>Viridiplantae</taxon>
        <taxon>Streptophyta</taxon>
        <taxon>Embryophyta</taxon>
        <taxon>Tracheophyta</taxon>
        <taxon>Spermatophyta</taxon>
        <taxon>Magnoliopsida</taxon>
        <taxon>eudicotyledons</taxon>
        <taxon>Gunneridae</taxon>
        <taxon>Pentapetalae</taxon>
        <taxon>rosids</taxon>
        <taxon>malvids</taxon>
        <taxon>Myrtales</taxon>
        <taxon>Lythraceae</taxon>
        <taxon>Punica</taxon>
    </lineage>
</organism>